<sequence>MAIPDAREKLLKKLDQKMKKAIFDYHLVEEGDRILIALSGGKDSLALTELLGRKVKIYQPRFSLLSAHVSMSNIPYQSNIEYLQQFAKQYNIPFIHRHTSFNPETDTRKSPCFLCSWYRRKALFDIAKEYNCNKIALGHHQDDILQTLLMNMTHQGAFGTMPPFLKMSKFEMTLIRPMCLITEKELKILSKMSGYLKQKKNCPYENSSSRIQMKTVIEILEKMNSQVRSNMWNSMTHIQPDYLPSIKNK</sequence>
<name>A0A7G1I241_9BACT</name>
<evidence type="ECO:0000256" key="1">
    <source>
        <dbReference type="ARBA" id="ARBA00022679"/>
    </source>
</evidence>
<keyword evidence="4" id="KW-1185">Reference proteome</keyword>
<dbReference type="InterPro" id="IPR011063">
    <property type="entry name" value="TilS/TtcA_N"/>
</dbReference>
<organism evidence="3 4">
    <name type="scientific">Coprobacter secundus subsp. similis</name>
    <dbReference type="NCBI Taxonomy" id="2751153"/>
    <lineage>
        <taxon>Bacteria</taxon>
        <taxon>Pseudomonadati</taxon>
        <taxon>Bacteroidota</taxon>
        <taxon>Bacteroidia</taxon>
        <taxon>Bacteroidales</taxon>
        <taxon>Barnesiellaceae</taxon>
        <taxon>Coprobacter</taxon>
    </lineage>
</organism>
<dbReference type="KEGG" id="copr:Cop2CBH44_27910"/>
<dbReference type="RefSeq" id="WP_200755055.1">
    <property type="nucleotide sequence ID" value="NZ_AP023322.1"/>
</dbReference>
<dbReference type="GO" id="GO:0016740">
    <property type="term" value="F:transferase activity"/>
    <property type="evidence" value="ECO:0007669"/>
    <property type="project" value="UniProtKB-KW"/>
</dbReference>
<dbReference type="AlphaFoldDB" id="A0A7G1I241"/>
<dbReference type="Gene3D" id="3.40.50.620">
    <property type="entry name" value="HUPs"/>
    <property type="match status" value="1"/>
</dbReference>
<dbReference type="GO" id="GO:0008033">
    <property type="term" value="P:tRNA processing"/>
    <property type="evidence" value="ECO:0007669"/>
    <property type="project" value="InterPro"/>
</dbReference>
<dbReference type="PIRSF" id="PIRSF004976">
    <property type="entry name" value="ATPase_YdaO"/>
    <property type="match status" value="1"/>
</dbReference>
<proteinExistence type="predicted"/>
<dbReference type="CDD" id="cd24138">
    <property type="entry name" value="TtcA-like"/>
    <property type="match status" value="1"/>
</dbReference>
<dbReference type="InterPro" id="IPR014729">
    <property type="entry name" value="Rossmann-like_a/b/a_fold"/>
</dbReference>
<dbReference type="PANTHER" id="PTHR43686:SF1">
    <property type="entry name" value="AMINOTRAN_5 DOMAIN-CONTAINING PROTEIN"/>
    <property type="match status" value="1"/>
</dbReference>
<evidence type="ECO:0000259" key="2">
    <source>
        <dbReference type="Pfam" id="PF01171"/>
    </source>
</evidence>
<evidence type="ECO:0000313" key="3">
    <source>
        <dbReference type="EMBL" id="BCI64438.1"/>
    </source>
</evidence>
<gene>
    <name evidence="3" type="ORF">Cop2CBH44_27910</name>
</gene>
<dbReference type="PANTHER" id="PTHR43686">
    <property type="entry name" value="SULFURTRANSFERASE-RELATED"/>
    <property type="match status" value="1"/>
</dbReference>
<dbReference type="Pfam" id="PF01171">
    <property type="entry name" value="ATP_bind_3"/>
    <property type="match status" value="1"/>
</dbReference>
<evidence type="ECO:0000313" key="4">
    <source>
        <dbReference type="Proteomes" id="UP000594042"/>
    </source>
</evidence>
<dbReference type="SUPFAM" id="SSF52402">
    <property type="entry name" value="Adenine nucleotide alpha hydrolases-like"/>
    <property type="match status" value="1"/>
</dbReference>
<accession>A0A7G1I241</accession>
<dbReference type="InterPro" id="IPR035107">
    <property type="entry name" value="tRNA_thiolation_TtcA_Ctu1"/>
</dbReference>
<feature type="domain" description="tRNA(Ile)-lysidine/2-thiocytidine synthase N-terminal" evidence="2">
    <location>
        <begin position="34"/>
        <end position="191"/>
    </location>
</feature>
<dbReference type="Proteomes" id="UP000594042">
    <property type="component" value="Chromosome"/>
</dbReference>
<keyword evidence="1" id="KW-0808">Transferase</keyword>
<protein>
    <submittedName>
        <fullName evidence="3">tRNA 2-thiocytidine(32) synthetase TtcA</fullName>
    </submittedName>
</protein>
<dbReference type="EMBL" id="AP023322">
    <property type="protein sequence ID" value="BCI64438.1"/>
    <property type="molecule type" value="Genomic_DNA"/>
</dbReference>
<reference evidence="4" key="1">
    <citation type="submission" date="2020-07" db="EMBL/GenBank/DDBJ databases">
        <title>Complete genome sequencing of Coprobacter sp. strain 2CBH44.</title>
        <authorList>
            <person name="Sakamoto M."/>
            <person name="Murakami T."/>
            <person name="Mori H."/>
        </authorList>
    </citation>
    <scope>NUCLEOTIDE SEQUENCE [LARGE SCALE GENOMIC DNA]</scope>
    <source>
        <strain evidence="4">2CBH44</strain>
    </source>
</reference>